<comment type="caution">
    <text evidence="1">The sequence shown here is derived from an EMBL/GenBank/DDBJ whole genome shotgun (WGS) entry which is preliminary data.</text>
</comment>
<reference evidence="1 2" key="1">
    <citation type="submission" date="2017-06" db="EMBL/GenBank/DDBJ databases">
        <title>Investigating the central metabolism of Clostridium thermosuccinogenes.</title>
        <authorList>
            <person name="Koendjbiharie J.G."/>
            <person name="van Kranenburg R."/>
        </authorList>
    </citation>
    <scope>NUCLEOTIDE SEQUENCE [LARGE SCALE GENOMIC DNA]</scope>
    <source>
        <strain evidence="1 2">DSM 5806</strain>
    </source>
</reference>
<proteinExistence type="predicted"/>
<organism evidence="1 2">
    <name type="scientific">Clostridium thermosuccinogenes</name>
    <dbReference type="NCBI Taxonomy" id="84032"/>
    <lineage>
        <taxon>Bacteria</taxon>
        <taxon>Bacillati</taxon>
        <taxon>Bacillota</taxon>
        <taxon>Clostridia</taxon>
        <taxon>Eubacteriales</taxon>
        <taxon>Clostridiaceae</taxon>
        <taxon>Clostridium</taxon>
    </lineage>
</organism>
<dbReference type="KEGG" id="cthd:CDO33_09090"/>
<protein>
    <submittedName>
        <fullName evidence="1">ATPase</fullName>
    </submittedName>
</protein>
<dbReference type="Gene3D" id="3.40.50.300">
    <property type="entry name" value="P-loop containing nucleotide triphosphate hydrolases"/>
    <property type="match status" value="1"/>
</dbReference>
<accession>A0A2K2FMQ3</accession>
<dbReference type="SUPFAM" id="SSF52540">
    <property type="entry name" value="P-loop containing nucleoside triphosphate hydrolases"/>
    <property type="match status" value="1"/>
</dbReference>
<evidence type="ECO:0000313" key="2">
    <source>
        <dbReference type="Proteomes" id="UP000236151"/>
    </source>
</evidence>
<name>A0A2K2FMQ3_9CLOT</name>
<dbReference type="RefSeq" id="WP_103081090.1">
    <property type="nucleotide sequence ID" value="NZ_CP021850.1"/>
</dbReference>
<gene>
    <name evidence="1" type="ORF">CDQ84_07390</name>
</gene>
<dbReference type="OrthoDB" id="9781752at2"/>
<keyword evidence="2" id="KW-1185">Reference proteome</keyword>
<sequence>MVKGRIRHMFAGGNTSQGFFSYFSNILKQDEALKIFLLKGGPGTGKSTFMKKIGNEMLDRGFDIEHMHCSSDPDSLDGIVIPAIKIALIDGTAPHVVDPKTPGAVDEIINLGEFWNDEGLRTNKDDIQKITGEISRNFARAYRYIKAAEQIYEDMAAIYGSAVDNAKINITAAEIINELFGDKPVSSVEGKQRHLFASAITPRGLKHFLPSLLTTKNIIVLTGSPGTGTDRLLEKVRSSAVDKGFYVESYYCALQPEKLEHLIIPEADVAFTTFNDYHNADIKYGRKIDFDEFLNKEAVKYYEDELKYDREEFDGLLDRAIKTISKSKALHDELETYYITNIDFEEVQRCFERTLGRILDYSRELD</sequence>
<dbReference type="AlphaFoldDB" id="A0A2K2FMQ3"/>
<dbReference type="InterPro" id="IPR027417">
    <property type="entry name" value="P-loop_NTPase"/>
</dbReference>
<evidence type="ECO:0000313" key="1">
    <source>
        <dbReference type="EMBL" id="PNU00034.1"/>
    </source>
</evidence>
<dbReference type="EMBL" id="NIOJ01000014">
    <property type="protein sequence ID" value="PNU00034.1"/>
    <property type="molecule type" value="Genomic_DNA"/>
</dbReference>
<dbReference type="Proteomes" id="UP000236151">
    <property type="component" value="Unassembled WGS sequence"/>
</dbReference>